<organism evidence="1">
    <name type="scientific">Solanum chacoense</name>
    <name type="common">Chaco potato</name>
    <dbReference type="NCBI Taxonomy" id="4108"/>
    <lineage>
        <taxon>Eukaryota</taxon>
        <taxon>Viridiplantae</taxon>
        <taxon>Streptophyta</taxon>
        <taxon>Embryophyta</taxon>
        <taxon>Tracheophyta</taxon>
        <taxon>Spermatophyta</taxon>
        <taxon>Magnoliopsida</taxon>
        <taxon>eudicotyledons</taxon>
        <taxon>Gunneridae</taxon>
        <taxon>Pentapetalae</taxon>
        <taxon>asterids</taxon>
        <taxon>lamiids</taxon>
        <taxon>Solanales</taxon>
        <taxon>Solanaceae</taxon>
        <taxon>Solanoideae</taxon>
        <taxon>Solaneae</taxon>
        <taxon>Solanum</taxon>
    </lineage>
</organism>
<sequence>LFRKNLHQLKPPFLPRNGFPDSLPQCTTYSKKIITRHIGLSTTTNLLTLVYKRNTTSTTEHGKYQYSPERLLIRINLVFA</sequence>
<name>A0A0V0GM05_SOLCH</name>
<dbReference type="AlphaFoldDB" id="A0A0V0GM05"/>
<dbReference type="EMBL" id="GEDG01037095">
    <property type="protein sequence ID" value="JAP08331.1"/>
    <property type="molecule type" value="Transcribed_RNA"/>
</dbReference>
<accession>A0A0V0GM05</accession>
<protein>
    <submittedName>
        <fullName evidence="1">Putative ovule protein</fullName>
    </submittedName>
</protein>
<proteinExistence type="predicted"/>
<feature type="non-terminal residue" evidence="1">
    <location>
        <position position="1"/>
    </location>
</feature>
<evidence type="ECO:0000313" key="1">
    <source>
        <dbReference type="EMBL" id="JAP08331.1"/>
    </source>
</evidence>
<reference evidence="1" key="1">
    <citation type="submission" date="2015-12" db="EMBL/GenBank/DDBJ databases">
        <title>Gene expression during late stages of embryo sac development: a critical building block for successful pollen-pistil interactions.</title>
        <authorList>
            <person name="Liu Y."/>
            <person name="Joly V."/>
            <person name="Sabar M."/>
            <person name="Matton D.P."/>
        </authorList>
    </citation>
    <scope>NUCLEOTIDE SEQUENCE</scope>
</reference>